<evidence type="ECO:0000313" key="3">
    <source>
        <dbReference type="Proteomes" id="UP000253426"/>
    </source>
</evidence>
<feature type="transmembrane region" description="Helical" evidence="1">
    <location>
        <begin position="117"/>
        <end position="139"/>
    </location>
</feature>
<keyword evidence="1" id="KW-0472">Membrane</keyword>
<comment type="caution">
    <text evidence="2">The sequence shown here is derived from an EMBL/GenBank/DDBJ whole genome shotgun (WGS) entry which is preliminary data.</text>
</comment>
<dbReference type="EMBL" id="QNRR01000005">
    <property type="protein sequence ID" value="RBP43694.1"/>
    <property type="molecule type" value="Genomic_DNA"/>
</dbReference>
<dbReference type="RefSeq" id="WP_113959175.1">
    <property type="nucleotide sequence ID" value="NZ_QNRR01000005.1"/>
</dbReference>
<keyword evidence="1" id="KW-1133">Transmembrane helix</keyword>
<organism evidence="2 3">
    <name type="scientific">Roseimicrobium gellanilyticum</name>
    <dbReference type="NCBI Taxonomy" id="748857"/>
    <lineage>
        <taxon>Bacteria</taxon>
        <taxon>Pseudomonadati</taxon>
        <taxon>Verrucomicrobiota</taxon>
        <taxon>Verrucomicrobiia</taxon>
        <taxon>Verrucomicrobiales</taxon>
        <taxon>Verrucomicrobiaceae</taxon>
        <taxon>Roseimicrobium</taxon>
    </lineage>
</organism>
<keyword evidence="1" id="KW-0812">Transmembrane</keyword>
<evidence type="ECO:0000313" key="2">
    <source>
        <dbReference type="EMBL" id="RBP43694.1"/>
    </source>
</evidence>
<dbReference type="OrthoDB" id="204369at2"/>
<evidence type="ECO:0000256" key="1">
    <source>
        <dbReference type="SAM" id="Phobius"/>
    </source>
</evidence>
<sequence length="174" mass="19250">MSSLTYTVRIPGQQAPAQMEFAKLKNAYADGNIPGTALVTLEHQDFWYPLAELMGDAPTKPLLFPCGACKQMVKSRWIDRGNPVKCPKCQGTLTVPNPEATRAQIAVEQKQAKATPFLWLGVGMILIGAGTTIFSYLHARSEGGGYAIFYGMVLVGFFMVMDHWFDFRGKRKGR</sequence>
<dbReference type="Proteomes" id="UP000253426">
    <property type="component" value="Unassembled WGS sequence"/>
</dbReference>
<name>A0A366HLF3_9BACT</name>
<feature type="transmembrane region" description="Helical" evidence="1">
    <location>
        <begin position="145"/>
        <end position="165"/>
    </location>
</feature>
<accession>A0A366HLF3</accession>
<gene>
    <name evidence="2" type="ORF">DES53_10593</name>
</gene>
<reference evidence="2 3" key="1">
    <citation type="submission" date="2018-06" db="EMBL/GenBank/DDBJ databases">
        <title>Genomic Encyclopedia of Type Strains, Phase IV (KMG-IV): sequencing the most valuable type-strain genomes for metagenomic binning, comparative biology and taxonomic classification.</title>
        <authorList>
            <person name="Goeker M."/>
        </authorList>
    </citation>
    <scope>NUCLEOTIDE SEQUENCE [LARGE SCALE GENOMIC DNA]</scope>
    <source>
        <strain evidence="2 3">DSM 25532</strain>
    </source>
</reference>
<keyword evidence="3" id="KW-1185">Reference proteome</keyword>
<protein>
    <submittedName>
        <fullName evidence="2">Uncharacterized protein</fullName>
    </submittedName>
</protein>
<dbReference type="AlphaFoldDB" id="A0A366HLF3"/>
<proteinExistence type="predicted"/>